<reference evidence="5" key="1">
    <citation type="submission" date="2022-01" db="EMBL/GenBank/DDBJ databases">
        <authorList>
            <person name="King R."/>
        </authorList>
    </citation>
    <scope>NUCLEOTIDE SEQUENCE</scope>
</reference>
<dbReference type="PANTHER" id="PTHR24193:SF121">
    <property type="entry name" value="ADA2A-CONTAINING COMPLEX COMPONENT 3, ISOFORM D"/>
    <property type="match status" value="1"/>
</dbReference>
<dbReference type="PRINTS" id="PR01415">
    <property type="entry name" value="ANKYRIN"/>
</dbReference>
<dbReference type="GO" id="GO:0045944">
    <property type="term" value="P:positive regulation of transcription by RNA polymerase II"/>
    <property type="evidence" value="ECO:0007669"/>
    <property type="project" value="TreeGrafter"/>
</dbReference>
<keyword evidence="4" id="KW-0175">Coiled coil</keyword>
<dbReference type="GO" id="GO:0005634">
    <property type="term" value="C:nucleus"/>
    <property type="evidence" value="ECO:0007669"/>
    <property type="project" value="TreeGrafter"/>
</dbReference>
<dbReference type="AlphaFoldDB" id="A0A9N9SJM1"/>
<feature type="coiled-coil region" evidence="4">
    <location>
        <begin position="463"/>
        <end position="504"/>
    </location>
</feature>
<feature type="repeat" description="ANK" evidence="3">
    <location>
        <begin position="126"/>
        <end position="158"/>
    </location>
</feature>
<dbReference type="Pfam" id="PF00023">
    <property type="entry name" value="Ank"/>
    <property type="match status" value="1"/>
</dbReference>
<protein>
    <submittedName>
        <fullName evidence="5">Uncharacterized protein</fullName>
    </submittedName>
</protein>
<evidence type="ECO:0000256" key="2">
    <source>
        <dbReference type="ARBA" id="ARBA00023043"/>
    </source>
</evidence>
<keyword evidence="2 3" id="KW-0040">ANK repeat</keyword>
<organism evidence="5 6">
    <name type="scientific">Phaedon cochleariae</name>
    <name type="common">Mustard beetle</name>
    <dbReference type="NCBI Taxonomy" id="80249"/>
    <lineage>
        <taxon>Eukaryota</taxon>
        <taxon>Metazoa</taxon>
        <taxon>Ecdysozoa</taxon>
        <taxon>Arthropoda</taxon>
        <taxon>Hexapoda</taxon>
        <taxon>Insecta</taxon>
        <taxon>Pterygota</taxon>
        <taxon>Neoptera</taxon>
        <taxon>Endopterygota</taxon>
        <taxon>Coleoptera</taxon>
        <taxon>Polyphaga</taxon>
        <taxon>Cucujiformia</taxon>
        <taxon>Chrysomeloidea</taxon>
        <taxon>Chrysomelidae</taxon>
        <taxon>Chrysomelinae</taxon>
        <taxon>Chrysomelini</taxon>
        <taxon>Phaedon</taxon>
    </lineage>
</organism>
<sequence>MIKFGGVLEDGQPVQRHQRTKYIISSVSTNDNAPLSLNGRGDLIPIDWEGRLVRESVPVNELGKQLLKASAEGDVDNIKHLLVKGAPFTADWLGTSPLHLAAQNNHLEITEILLRAGISKDARTKVDRTPLHMAAYEGHLDIVETLLKHGADIDSKDLLGMTPLHWAVQNGHLEIVAHLIRHGASINKVNKFDLLPADIAQQIHRTDIETFITDSNIENTEAATQNLVIQLAAEDDMNNSGGMQVLNDDMELDDPIDSSVIRSYKMEGPIVIDDDDTIESINNENTHCDIEDDESQETIQKANESLIQNVTVDHSNLTDSLKLLHEHGIMLQNKECDNNNILNSVMESGHSVVLTDVGKEVLNSVKQSEQTFVHQQSQPLEQPSTIRMEKKIVTLTPEQFLAITQSRNDLRQWKIPAKGQLKRVVMKKNKTIPIPTVAPVHMQPQIKSQIVMNSTDKFSRSDVDQIIRQLLEARKTIEEYKIKLKKKEQEAENYKMQLKLLMDSS</sequence>
<gene>
    <name evidence="5" type="ORF">PHAECO_LOCUS10365</name>
</gene>
<dbReference type="SUPFAM" id="SSF48403">
    <property type="entry name" value="Ankyrin repeat"/>
    <property type="match status" value="1"/>
</dbReference>
<evidence type="ECO:0000256" key="3">
    <source>
        <dbReference type="PROSITE-ProRule" id="PRU00023"/>
    </source>
</evidence>
<proteinExistence type="predicted"/>
<evidence type="ECO:0000313" key="6">
    <source>
        <dbReference type="Proteomes" id="UP001153737"/>
    </source>
</evidence>
<feature type="repeat" description="ANK" evidence="3">
    <location>
        <begin position="159"/>
        <end position="191"/>
    </location>
</feature>
<dbReference type="OrthoDB" id="341259at2759"/>
<keyword evidence="6" id="KW-1185">Reference proteome</keyword>
<dbReference type="PANTHER" id="PTHR24193">
    <property type="entry name" value="ANKYRIN REPEAT PROTEIN"/>
    <property type="match status" value="1"/>
</dbReference>
<dbReference type="Gene3D" id="1.25.40.20">
    <property type="entry name" value="Ankyrin repeat-containing domain"/>
    <property type="match status" value="1"/>
</dbReference>
<dbReference type="Proteomes" id="UP001153737">
    <property type="component" value="Chromosome 6"/>
</dbReference>
<feature type="repeat" description="ANK" evidence="3">
    <location>
        <begin position="93"/>
        <end position="125"/>
    </location>
</feature>
<evidence type="ECO:0000256" key="1">
    <source>
        <dbReference type="ARBA" id="ARBA00022737"/>
    </source>
</evidence>
<evidence type="ECO:0000313" key="5">
    <source>
        <dbReference type="EMBL" id="CAG9822554.1"/>
    </source>
</evidence>
<evidence type="ECO:0000256" key="4">
    <source>
        <dbReference type="SAM" id="Coils"/>
    </source>
</evidence>
<dbReference type="EMBL" id="OU896712">
    <property type="protein sequence ID" value="CAG9822554.1"/>
    <property type="molecule type" value="Genomic_DNA"/>
</dbReference>
<dbReference type="PROSITE" id="PS50297">
    <property type="entry name" value="ANK_REP_REGION"/>
    <property type="match status" value="3"/>
</dbReference>
<dbReference type="InterPro" id="IPR002110">
    <property type="entry name" value="Ankyrin_rpt"/>
</dbReference>
<name>A0A9N9SJM1_PHACE</name>
<dbReference type="InterPro" id="IPR050663">
    <property type="entry name" value="Ankyrin-SOCS_Box"/>
</dbReference>
<accession>A0A9N9SJM1</accession>
<dbReference type="GO" id="GO:0000976">
    <property type="term" value="F:transcription cis-regulatory region binding"/>
    <property type="evidence" value="ECO:0007669"/>
    <property type="project" value="TreeGrafter"/>
</dbReference>
<dbReference type="PROSITE" id="PS50088">
    <property type="entry name" value="ANK_REPEAT"/>
    <property type="match status" value="3"/>
</dbReference>
<keyword evidence="1" id="KW-0677">Repeat</keyword>
<dbReference type="Pfam" id="PF12796">
    <property type="entry name" value="Ank_2"/>
    <property type="match status" value="1"/>
</dbReference>
<dbReference type="SMART" id="SM00248">
    <property type="entry name" value="ANK"/>
    <property type="match status" value="3"/>
</dbReference>
<dbReference type="InterPro" id="IPR036770">
    <property type="entry name" value="Ankyrin_rpt-contain_sf"/>
</dbReference>
<reference evidence="5" key="2">
    <citation type="submission" date="2022-10" db="EMBL/GenBank/DDBJ databases">
        <authorList>
            <consortium name="ENA_rothamsted_submissions"/>
            <consortium name="culmorum"/>
            <person name="King R."/>
        </authorList>
    </citation>
    <scope>NUCLEOTIDE SEQUENCE</scope>
</reference>